<dbReference type="EMBL" id="UYSU01034885">
    <property type="protein sequence ID" value="VDL95230.1"/>
    <property type="molecule type" value="Genomic_DNA"/>
</dbReference>
<dbReference type="Gene3D" id="3.30.160.60">
    <property type="entry name" value="Classic Zinc Finger"/>
    <property type="match status" value="1"/>
</dbReference>
<evidence type="ECO:0000313" key="3">
    <source>
        <dbReference type="WBParaSite" id="SSLN_0000918601-mRNA-1"/>
    </source>
</evidence>
<keyword evidence="2" id="KW-1185">Reference proteome</keyword>
<accession>A0A183SX97</accession>
<reference evidence="3" key="1">
    <citation type="submission" date="2016-06" db="UniProtKB">
        <authorList>
            <consortium name="WormBaseParasite"/>
        </authorList>
    </citation>
    <scope>IDENTIFICATION</scope>
</reference>
<organism evidence="3">
    <name type="scientific">Schistocephalus solidus</name>
    <name type="common">Tapeworm</name>
    <dbReference type="NCBI Taxonomy" id="70667"/>
    <lineage>
        <taxon>Eukaryota</taxon>
        <taxon>Metazoa</taxon>
        <taxon>Spiralia</taxon>
        <taxon>Lophotrochozoa</taxon>
        <taxon>Platyhelminthes</taxon>
        <taxon>Cestoda</taxon>
        <taxon>Eucestoda</taxon>
        <taxon>Diphyllobothriidea</taxon>
        <taxon>Diphyllobothriidae</taxon>
        <taxon>Schistocephalus</taxon>
    </lineage>
</organism>
<evidence type="ECO:0000313" key="2">
    <source>
        <dbReference type="Proteomes" id="UP000275846"/>
    </source>
</evidence>
<evidence type="ECO:0000313" key="1">
    <source>
        <dbReference type="EMBL" id="VDL95230.1"/>
    </source>
</evidence>
<name>A0A183SX97_SCHSO</name>
<proteinExistence type="predicted"/>
<dbReference type="WBParaSite" id="SSLN_0000918601-mRNA-1">
    <property type="protein sequence ID" value="SSLN_0000918601-mRNA-1"/>
    <property type="gene ID" value="SSLN_0000918601"/>
</dbReference>
<protein>
    <submittedName>
        <fullName evidence="3">C2H2-type domain-containing protein</fullName>
    </submittedName>
</protein>
<dbReference type="AlphaFoldDB" id="A0A183SX97"/>
<reference evidence="1 2" key="2">
    <citation type="submission" date="2018-11" db="EMBL/GenBank/DDBJ databases">
        <authorList>
            <consortium name="Pathogen Informatics"/>
        </authorList>
    </citation>
    <scope>NUCLEOTIDE SEQUENCE [LARGE SCALE GENOMIC DNA]</scope>
    <source>
        <strain evidence="1 2">NST_G2</strain>
    </source>
</reference>
<sequence>MSIPDDILYGTNGLAGSEDPVGHRIVNFGATGEGAAQIGEGVHRLQLGAIDVDARCVVGGVGRRLVHDYRYLAMMVSQKLSQAEAKTSILLLHIPFCLCFESANVGKKKFMDGSCGYRRLDVHPPTIDTILLAAPPASITLTTTDTTSSTAITFNHSLPATYTTTTPSIIHRISTPTCCHCNRTFSSCISLVGHLRTARIETGEPVPAASNCTRLNCLQCPRILSYRMGLQEHMRFYETLGQFTTCFTPIKTPLLTSIYTIHVHAQHLTKRVSNQHLANTGEICFSASFPCGFSVACVLRAWGYHVALGAVA</sequence>
<gene>
    <name evidence="1" type="ORF">SSLN_LOCUS8845</name>
</gene>
<dbReference type="Proteomes" id="UP000275846">
    <property type="component" value="Unassembled WGS sequence"/>
</dbReference>